<keyword evidence="1" id="KW-1133">Transmembrane helix</keyword>
<proteinExistence type="predicted"/>
<name>A0A8J2XRQ7_9BACT</name>
<evidence type="ECO:0000313" key="3">
    <source>
        <dbReference type="Proteomes" id="UP000607559"/>
    </source>
</evidence>
<dbReference type="Proteomes" id="UP000607559">
    <property type="component" value="Unassembled WGS sequence"/>
</dbReference>
<gene>
    <name evidence="2" type="ORF">GCM10011511_11580</name>
</gene>
<reference evidence="2" key="2">
    <citation type="submission" date="2020-09" db="EMBL/GenBank/DDBJ databases">
        <authorList>
            <person name="Sun Q."/>
            <person name="Zhou Y."/>
        </authorList>
    </citation>
    <scope>NUCLEOTIDE SEQUENCE</scope>
    <source>
        <strain evidence="2">CGMCC 1.15448</strain>
    </source>
</reference>
<feature type="transmembrane region" description="Helical" evidence="1">
    <location>
        <begin position="24"/>
        <end position="45"/>
    </location>
</feature>
<accession>A0A8J2XRQ7</accession>
<sequence length="56" mass="6049">MDKLSSNVLLAGCILMANLDWAGIAGYALKAAIGGGIWLAYKLAADRIERTRQKKQ</sequence>
<comment type="caution">
    <text evidence="2">The sequence shown here is derived from an EMBL/GenBank/DDBJ whole genome shotgun (WGS) entry which is preliminary data.</text>
</comment>
<keyword evidence="1" id="KW-0812">Transmembrane</keyword>
<dbReference type="AlphaFoldDB" id="A0A8J2XRQ7"/>
<dbReference type="EMBL" id="BMJC01000001">
    <property type="protein sequence ID" value="GGA90022.1"/>
    <property type="molecule type" value="Genomic_DNA"/>
</dbReference>
<evidence type="ECO:0000313" key="2">
    <source>
        <dbReference type="EMBL" id="GGA90022.1"/>
    </source>
</evidence>
<keyword evidence="3" id="KW-1185">Reference proteome</keyword>
<keyword evidence="1" id="KW-0472">Membrane</keyword>
<protein>
    <submittedName>
        <fullName evidence="2">Uncharacterized protein</fullName>
    </submittedName>
</protein>
<reference evidence="2" key="1">
    <citation type="journal article" date="2014" name="Int. J. Syst. Evol. Microbiol.">
        <title>Complete genome sequence of Corynebacterium casei LMG S-19264T (=DSM 44701T), isolated from a smear-ripened cheese.</title>
        <authorList>
            <consortium name="US DOE Joint Genome Institute (JGI-PGF)"/>
            <person name="Walter F."/>
            <person name="Albersmeier A."/>
            <person name="Kalinowski J."/>
            <person name="Ruckert C."/>
        </authorList>
    </citation>
    <scope>NUCLEOTIDE SEQUENCE</scope>
    <source>
        <strain evidence="2">CGMCC 1.15448</strain>
    </source>
</reference>
<organism evidence="2 3">
    <name type="scientific">Puia dinghuensis</name>
    <dbReference type="NCBI Taxonomy" id="1792502"/>
    <lineage>
        <taxon>Bacteria</taxon>
        <taxon>Pseudomonadati</taxon>
        <taxon>Bacteroidota</taxon>
        <taxon>Chitinophagia</taxon>
        <taxon>Chitinophagales</taxon>
        <taxon>Chitinophagaceae</taxon>
        <taxon>Puia</taxon>
    </lineage>
</organism>
<evidence type="ECO:0000256" key="1">
    <source>
        <dbReference type="SAM" id="Phobius"/>
    </source>
</evidence>